<evidence type="ECO:0000256" key="2">
    <source>
        <dbReference type="ARBA" id="ARBA00022695"/>
    </source>
</evidence>
<dbReference type="InterPro" id="IPR036809">
    <property type="entry name" value="AF1782-like_sf"/>
</dbReference>
<evidence type="ECO:0000259" key="3">
    <source>
        <dbReference type="Pfam" id="PF01467"/>
    </source>
</evidence>
<dbReference type="KEGG" id="sazo:D1868_04315"/>
<dbReference type="NCBIfam" id="TIGR00125">
    <property type="entry name" value="cyt_tran_rel"/>
    <property type="match status" value="1"/>
</dbReference>
<dbReference type="InterPro" id="IPR023140">
    <property type="entry name" value="DUF357"/>
</dbReference>
<dbReference type="EMBL" id="CP045483">
    <property type="protein sequence ID" value="QGR19280.1"/>
    <property type="molecule type" value="Genomic_DNA"/>
</dbReference>
<protein>
    <submittedName>
        <fullName evidence="5">DUF357 domain-containing protein</fullName>
    </submittedName>
</protein>
<dbReference type="GeneID" id="42798270"/>
<gene>
    <name evidence="5" type="ORF">D1868_04315</name>
</gene>
<name>A0A650CN50_9CREN</name>
<organism evidence="5 6">
    <name type="scientific">Stygiolobus azoricus</name>
    <dbReference type="NCBI Taxonomy" id="41675"/>
    <lineage>
        <taxon>Archaea</taxon>
        <taxon>Thermoproteota</taxon>
        <taxon>Thermoprotei</taxon>
        <taxon>Sulfolobales</taxon>
        <taxon>Sulfolobaceae</taxon>
        <taxon>Stygiolobus</taxon>
    </lineage>
</organism>
<dbReference type="Gene3D" id="1.20.1270.90">
    <property type="entry name" value="AF1782-like"/>
    <property type="match status" value="1"/>
</dbReference>
<dbReference type="GO" id="GO:0016779">
    <property type="term" value="F:nucleotidyltransferase activity"/>
    <property type="evidence" value="ECO:0007669"/>
    <property type="project" value="UniProtKB-KW"/>
</dbReference>
<dbReference type="PANTHER" id="PTHR43793:SF1">
    <property type="entry name" value="FAD SYNTHASE"/>
    <property type="match status" value="1"/>
</dbReference>
<keyword evidence="6" id="KW-1185">Reference proteome</keyword>
<dbReference type="RefSeq" id="WP_156005899.1">
    <property type="nucleotide sequence ID" value="NZ_CP045483.1"/>
</dbReference>
<dbReference type="InterPro" id="IPR014729">
    <property type="entry name" value="Rossmann-like_a/b/a_fold"/>
</dbReference>
<accession>A0A650CN50</accession>
<dbReference type="Pfam" id="PF01467">
    <property type="entry name" value="CTP_transf_like"/>
    <property type="match status" value="1"/>
</dbReference>
<dbReference type="SUPFAM" id="SSF52374">
    <property type="entry name" value="Nucleotidylyl transferase"/>
    <property type="match status" value="1"/>
</dbReference>
<feature type="domain" description="Cytidyltransferase-like" evidence="3">
    <location>
        <begin position="90"/>
        <end position="218"/>
    </location>
</feature>
<evidence type="ECO:0000313" key="6">
    <source>
        <dbReference type="Proteomes" id="UP000423396"/>
    </source>
</evidence>
<keyword evidence="2" id="KW-0548">Nucleotidyltransferase</keyword>
<proteinExistence type="predicted"/>
<dbReference type="AlphaFoldDB" id="A0A650CN50"/>
<dbReference type="InterPro" id="IPR004821">
    <property type="entry name" value="Cyt_trans-like"/>
</dbReference>
<evidence type="ECO:0000256" key="1">
    <source>
        <dbReference type="ARBA" id="ARBA00022679"/>
    </source>
</evidence>
<feature type="domain" description="DUF357" evidence="4">
    <location>
        <begin position="12"/>
        <end position="75"/>
    </location>
</feature>
<dbReference type="OrthoDB" id="1912at2157"/>
<dbReference type="InterPro" id="IPR050385">
    <property type="entry name" value="Archaeal_FAD_synthase"/>
</dbReference>
<sequence length="235" mass="27498">MSDEEVKNRAEKYIRGMEERLKKVPPFFIEKYRKIYDLAQQYTQDAKYYLEKGDYITALVDIVYAEGLLDSIVFNENTNLELQIPKKVFVAGTFDIIHPGHIELLKEASKYGLVYVAVARDKNSEKVKGRRPINDENHRLEVIKSIRYVYEAFLGDENDFLKSVERVRPDVLFLGPDQKVDENKLIDELKKRGLESVQIIRMPQRISTYAHSSTSSIIQEIVKRYCNKKDDDIRE</sequence>
<evidence type="ECO:0000259" key="4">
    <source>
        <dbReference type="Pfam" id="PF04010"/>
    </source>
</evidence>
<keyword evidence="1" id="KW-0808">Transferase</keyword>
<dbReference type="Gene3D" id="3.40.50.620">
    <property type="entry name" value="HUPs"/>
    <property type="match status" value="1"/>
</dbReference>
<dbReference type="PANTHER" id="PTHR43793">
    <property type="entry name" value="FAD SYNTHASE"/>
    <property type="match status" value="1"/>
</dbReference>
<reference evidence="5 6" key="1">
    <citation type="submission" date="2019-10" db="EMBL/GenBank/DDBJ databases">
        <title>Genome Sequences from Six Type Strain Members of the Archaeal Family Sulfolobaceae: Acidianus ambivalens, Acidianus infernus, Metallosphaera prunae, Stygiolobus azoricus, Sulfolobus metallicus, and Sulfurisphaera ohwakuensis.</title>
        <authorList>
            <person name="Counts J.A."/>
            <person name="Kelly R.M."/>
        </authorList>
    </citation>
    <scope>NUCLEOTIDE SEQUENCE [LARGE SCALE GENOMIC DNA]</scope>
    <source>
        <strain evidence="5 6">FC6</strain>
    </source>
</reference>
<dbReference type="Pfam" id="PF04010">
    <property type="entry name" value="DUF357"/>
    <property type="match status" value="1"/>
</dbReference>
<dbReference type="Proteomes" id="UP000423396">
    <property type="component" value="Chromosome"/>
</dbReference>
<dbReference type="SUPFAM" id="SSF158372">
    <property type="entry name" value="AF1782-like"/>
    <property type="match status" value="1"/>
</dbReference>
<evidence type="ECO:0000313" key="5">
    <source>
        <dbReference type="EMBL" id="QGR19280.1"/>
    </source>
</evidence>